<sequence>MASMTRTPWQVYACSLPRILAAIALTVTGCSLLGSHDPAPNQPAIPFTGLTQDLRIRWTADPGVDLTTGPAVIVRAYRESYVLAGLMADSRYYYPGFERAVPRNTEGPNNAVRPPVSGDPELSIDGIQTSTPIVGTWQEHIASLSGDMHSGYVVKLCERNYTTATRQPNGTYTYSSYWPRPKSPDFPTLYDGTVSLVITLLPPPPTEPDPTVKPQRGTNPSPSSDVFGGWKIRTVLHMSTEFYGSEPNIWPQDEFNNDRRTCADTAPDPYEKRRFYLLGEHPRGDFPTLPAEPGWPADGR</sequence>
<name>A0ABD7HU02_9MYCO</name>
<feature type="chain" id="PRO_5044788674" description="Lipoprotein" evidence="2">
    <location>
        <begin position="25"/>
        <end position="300"/>
    </location>
</feature>
<evidence type="ECO:0000313" key="3">
    <source>
        <dbReference type="EMBL" id="RIT42555.1"/>
    </source>
</evidence>
<feature type="region of interest" description="Disordered" evidence="1">
    <location>
        <begin position="281"/>
        <end position="300"/>
    </location>
</feature>
<feature type="region of interest" description="Disordered" evidence="1">
    <location>
        <begin position="202"/>
        <end position="225"/>
    </location>
</feature>
<evidence type="ECO:0008006" key="5">
    <source>
        <dbReference type="Google" id="ProtNLM"/>
    </source>
</evidence>
<dbReference type="EMBL" id="QXBN01000002">
    <property type="protein sequence ID" value="RIT42555.1"/>
    <property type="molecule type" value="Genomic_DNA"/>
</dbReference>
<gene>
    <name evidence="3" type="ORF">D2E76_03700</name>
</gene>
<dbReference type="PROSITE" id="PS51257">
    <property type="entry name" value="PROKAR_LIPOPROTEIN"/>
    <property type="match status" value="1"/>
</dbReference>
<evidence type="ECO:0000256" key="2">
    <source>
        <dbReference type="SAM" id="SignalP"/>
    </source>
</evidence>
<protein>
    <recommendedName>
        <fullName evidence="5">Lipoprotein</fullName>
    </recommendedName>
</protein>
<dbReference type="RefSeq" id="WP_079461749.1">
    <property type="nucleotide sequence ID" value="NZ_CP014957.1"/>
</dbReference>
<dbReference type="Proteomes" id="UP000284557">
    <property type="component" value="Unassembled WGS sequence"/>
</dbReference>
<organism evidence="3 4">
    <name type="scientific">Mycobacteroides abscessus</name>
    <dbReference type="NCBI Taxonomy" id="36809"/>
    <lineage>
        <taxon>Bacteria</taxon>
        <taxon>Bacillati</taxon>
        <taxon>Actinomycetota</taxon>
        <taxon>Actinomycetes</taxon>
        <taxon>Mycobacteriales</taxon>
        <taxon>Mycobacteriaceae</taxon>
        <taxon>Mycobacteroides</taxon>
    </lineage>
</organism>
<evidence type="ECO:0000256" key="1">
    <source>
        <dbReference type="SAM" id="MobiDB-lite"/>
    </source>
</evidence>
<dbReference type="AlphaFoldDB" id="A0ABD7HU02"/>
<keyword evidence="2" id="KW-0732">Signal</keyword>
<evidence type="ECO:0000313" key="4">
    <source>
        <dbReference type="Proteomes" id="UP000284557"/>
    </source>
</evidence>
<comment type="caution">
    <text evidence="3">The sequence shown here is derived from an EMBL/GenBank/DDBJ whole genome shotgun (WGS) entry which is preliminary data.</text>
</comment>
<reference evidence="3 4" key="1">
    <citation type="submission" date="2018-08" db="EMBL/GenBank/DDBJ databases">
        <title>Linezolid Resistance in Mycobacterium abscessus: MIC Distribution and Comprehensive Investigation of Resistance Mechanisms.</title>
        <authorList>
            <person name="Ye M."/>
            <person name="Xu L."/>
            <person name="Zou Y."/>
            <person name="Li B."/>
            <person name="Guo Q."/>
            <person name="Zhang Y."/>
            <person name="Zhan M."/>
            <person name="Xu B."/>
            <person name="Yu F."/>
            <person name="Zhang Z."/>
            <person name="Chu H."/>
        </authorList>
    </citation>
    <scope>NUCLEOTIDE SEQUENCE [LARGE SCALE GENOMIC DNA]</scope>
    <source>
        <strain evidence="3 4">G143</strain>
    </source>
</reference>
<feature type="signal peptide" evidence="2">
    <location>
        <begin position="1"/>
        <end position="24"/>
    </location>
</feature>
<accession>A0ABD7HU02</accession>
<proteinExistence type="predicted"/>